<feature type="region of interest" description="Disordered" evidence="1">
    <location>
        <begin position="26"/>
        <end position="57"/>
    </location>
</feature>
<reference evidence="2" key="1">
    <citation type="submission" date="2022-03" db="EMBL/GenBank/DDBJ databases">
        <authorList>
            <person name="Lindestad O."/>
        </authorList>
    </citation>
    <scope>NUCLEOTIDE SEQUENCE</scope>
</reference>
<proteinExistence type="predicted"/>
<name>A0A8S4R7E7_9NEOP</name>
<comment type="caution">
    <text evidence="2">The sequence shown here is derived from an EMBL/GenBank/DDBJ whole genome shotgun (WGS) entry which is preliminary data.</text>
</comment>
<dbReference type="Proteomes" id="UP000838756">
    <property type="component" value="Unassembled WGS sequence"/>
</dbReference>
<gene>
    <name evidence="2" type="primary">jg19190</name>
    <name evidence="2" type="ORF">PAEG_LOCUS9590</name>
</gene>
<evidence type="ECO:0000256" key="1">
    <source>
        <dbReference type="SAM" id="MobiDB-lite"/>
    </source>
</evidence>
<sequence length="93" mass="10315">MGEAHSLENWGPNVLEWRPRTCKSVGRPPSIWTLQSSRRDPLKTSGTGPGCLDLSTKDPCPAVTTARPMVGKMMMMMMMMIKQKITKGHSLLT</sequence>
<evidence type="ECO:0000313" key="2">
    <source>
        <dbReference type="EMBL" id="CAH2230374.1"/>
    </source>
</evidence>
<dbReference type="EMBL" id="CAKXAJ010024797">
    <property type="protein sequence ID" value="CAH2230374.1"/>
    <property type="molecule type" value="Genomic_DNA"/>
</dbReference>
<accession>A0A8S4R7E7</accession>
<evidence type="ECO:0000313" key="3">
    <source>
        <dbReference type="Proteomes" id="UP000838756"/>
    </source>
</evidence>
<organism evidence="2 3">
    <name type="scientific">Pararge aegeria aegeria</name>
    <dbReference type="NCBI Taxonomy" id="348720"/>
    <lineage>
        <taxon>Eukaryota</taxon>
        <taxon>Metazoa</taxon>
        <taxon>Ecdysozoa</taxon>
        <taxon>Arthropoda</taxon>
        <taxon>Hexapoda</taxon>
        <taxon>Insecta</taxon>
        <taxon>Pterygota</taxon>
        <taxon>Neoptera</taxon>
        <taxon>Endopterygota</taxon>
        <taxon>Lepidoptera</taxon>
        <taxon>Glossata</taxon>
        <taxon>Ditrysia</taxon>
        <taxon>Papilionoidea</taxon>
        <taxon>Nymphalidae</taxon>
        <taxon>Satyrinae</taxon>
        <taxon>Satyrini</taxon>
        <taxon>Parargina</taxon>
        <taxon>Pararge</taxon>
    </lineage>
</organism>
<dbReference type="AlphaFoldDB" id="A0A8S4R7E7"/>
<protein>
    <submittedName>
        <fullName evidence="2">Jg19190 protein</fullName>
    </submittedName>
</protein>
<keyword evidence="3" id="KW-1185">Reference proteome</keyword>